<dbReference type="KEGG" id="fgg:FSB75_01150"/>
<dbReference type="AlphaFoldDB" id="A0A5B8UDJ4"/>
<keyword evidence="2" id="KW-1185">Reference proteome</keyword>
<dbReference type="RefSeq" id="WP_146781610.1">
    <property type="nucleotide sequence ID" value="NZ_BAABIO010000006.1"/>
</dbReference>
<evidence type="ECO:0000313" key="1">
    <source>
        <dbReference type="EMBL" id="QEC54563.1"/>
    </source>
</evidence>
<proteinExistence type="predicted"/>
<reference evidence="1 2" key="1">
    <citation type="journal article" date="2015" name="Int. J. Syst. Evol. Microbiol.">
        <title>Flavisolibacter ginsenosidimutans sp. nov., with ginsenoside-converting activity isolated from soil used for cultivating ginseng.</title>
        <authorList>
            <person name="Zhao Y."/>
            <person name="Liu Q."/>
            <person name="Kang M.S."/>
            <person name="Jin F."/>
            <person name="Yu H."/>
            <person name="Im W.T."/>
        </authorList>
    </citation>
    <scope>NUCLEOTIDE SEQUENCE [LARGE SCALE GENOMIC DNA]</scope>
    <source>
        <strain evidence="1 2">Gsoil 636</strain>
    </source>
</reference>
<evidence type="ECO:0000313" key="2">
    <source>
        <dbReference type="Proteomes" id="UP000321204"/>
    </source>
</evidence>
<protein>
    <submittedName>
        <fullName evidence="1">Uncharacterized protein</fullName>
    </submittedName>
</protein>
<organism evidence="1 2">
    <name type="scientific">Flavisolibacter ginsenosidimutans</name>
    <dbReference type="NCBI Taxonomy" id="661481"/>
    <lineage>
        <taxon>Bacteria</taxon>
        <taxon>Pseudomonadati</taxon>
        <taxon>Bacteroidota</taxon>
        <taxon>Chitinophagia</taxon>
        <taxon>Chitinophagales</taxon>
        <taxon>Chitinophagaceae</taxon>
        <taxon>Flavisolibacter</taxon>
    </lineage>
</organism>
<sequence length="97" mass="11310">MVTTASFYRLNYLQQADLIMQHGLFLQTRKEGNFVIDLYELHDLLIEIFYQNETEEPVSVMAYNTAEKLKTLHSGNLQPRLVIRKDSDNLREGNYAA</sequence>
<dbReference type="Proteomes" id="UP000321204">
    <property type="component" value="Chromosome"/>
</dbReference>
<gene>
    <name evidence="1" type="ORF">FSB75_01150</name>
</gene>
<dbReference type="EMBL" id="CP042433">
    <property type="protein sequence ID" value="QEC54563.1"/>
    <property type="molecule type" value="Genomic_DNA"/>
</dbReference>
<dbReference type="OrthoDB" id="886340at2"/>
<accession>A0A5B8UDJ4</accession>
<name>A0A5B8UDJ4_9BACT</name>